<organism evidence="1 2">
    <name type="scientific">Spodoptera exigua</name>
    <name type="common">Beet armyworm</name>
    <name type="synonym">Noctua fulgens</name>
    <dbReference type="NCBI Taxonomy" id="7107"/>
    <lineage>
        <taxon>Eukaryota</taxon>
        <taxon>Metazoa</taxon>
        <taxon>Ecdysozoa</taxon>
        <taxon>Arthropoda</taxon>
        <taxon>Hexapoda</taxon>
        <taxon>Insecta</taxon>
        <taxon>Pterygota</taxon>
        <taxon>Neoptera</taxon>
        <taxon>Endopterygota</taxon>
        <taxon>Lepidoptera</taxon>
        <taxon>Glossata</taxon>
        <taxon>Ditrysia</taxon>
        <taxon>Noctuoidea</taxon>
        <taxon>Noctuidae</taxon>
        <taxon>Amphipyrinae</taxon>
        <taxon>Spodoptera</taxon>
    </lineage>
</organism>
<evidence type="ECO:0000313" key="2">
    <source>
        <dbReference type="Proteomes" id="UP000648187"/>
    </source>
</evidence>
<reference evidence="1" key="1">
    <citation type="submission" date="2020-08" db="EMBL/GenBank/DDBJ databases">
        <title>Spodoptera exigua strain:BAW_Kor-Di-RS1 Genome sequencing and assembly.</title>
        <authorList>
            <person name="Kim J."/>
            <person name="Nam H.Y."/>
            <person name="Kwon M."/>
            <person name="Choi J.H."/>
            <person name="Cho S.R."/>
            <person name="Kim G.-H."/>
        </authorList>
    </citation>
    <scope>NUCLEOTIDE SEQUENCE</scope>
    <source>
        <strain evidence="1">BAW_Kor-Di-RS1</strain>
        <tissue evidence="1">Whole-body</tissue>
    </source>
</reference>
<accession>A0A835GQC2</accession>
<comment type="caution">
    <text evidence="1">The sequence shown here is derived from an EMBL/GenBank/DDBJ whole genome shotgun (WGS) entry which is preliminary data.</text>
</comment>
<protein>
    <submittedName>
        <fullName evidence="1">Uncharacterized protein</fullName>
    </submittedName>
</protein>
<dbReference type="Proteomes" id="UP000648187">
    <property type="component" value="Unassembled WGS sequence"/>
</dbReference>
<evidence type="ECO:0000313" key="1">
    <source>
        <dbReference type="EMBL" id="KAF9422856.1"/>
    </source>
</evidence>
<sequence>MNCVSERAAADCYIASCGLDCRSAGGPPCPRVPRSLPPARERRGDVETVRTIVDELEALVDDPSEQYAEREEFEKLYYGLVASARQLISGARKLLEGDSASEFTSDLHSFI</sequence>
<gene>
    <name evidence="1" type="ORF">HW555_001640</name>
</gene>
<name>A0A835GQC2_SPOEX</name>
<dbReference type="AlphaFoldDB" id="A0A835GQC2"/>
<proteinExistence type="predicted"/>
<dbReference type="EMBL" id="JACKWZ010000013">
    <property type="protein sequence ID" value="KAF9422856.1"/>
    <property type="molecule type" value="Genomic_DNA"/>
</dbReference>
<keyword evidence="2" id="KW-1185">Reference proteome</keyword>